<reference evidence="1 2" key="1">
    <citation type="journal article" date="2014" name="Genome Biol. Evol.">
        <title>The genome of the myxosporean Thelohanellus kitauei shows adaptations to nutrient acquisition within its fish host.</title>
        <authorList>
            <person name="Yang Y."/>
            <person name="Xiong J."/>
            <person name="Zhou Z."/>
            <person name="Huo F."/>
            <person name="Miao W."/>
            <person name="Ran C."/>
            <person name="Liu Y."/>
            <person name="Zhang J."/>
            <person name="Feng J."/>
            <person name="Wang M."/>
            <person name="Wang M."/>
            <person name="Wang L."/>
            <person name="Yao B."/>
        </authorList>
    </citation>
    <scope>NUCLEOTIDE SEQUENCE [LARGE SCALE GENOMIC DNA]</scope>
    <source>
        <strain evidence="1">Wuqing</strain>
    </source>
</reference>
<evidence type="ECO:0000313" key="1">
    <source>
        <dbReference type="EMBL" id="KII73312.1"/>
    </source>
</evidence>
<sequence>MAMKPTCCVAVSYVWEQTFSTMNIHKTNINDPRALRRRTFKYGLESSAMDNPYQLRVFESIATLQKWSLFNRFADMILASTDMLPTKLFVISCQATDTEGAELYIFTNLSW</sequence>
<keyword evidence="2" id="KW-1185">Reference proteome</keyword>
<protein>
    <submittedName>
        <fullName evidence="1">Uncharacterized protein</fullName>
    </submittedName>
</protein>
<dbReference type="EMBL" id="JWZT01000886">
    <property type="protein sequence ID" value="KII73312.1"/>
    <property type="molecule type" value="Genomic_DNA"/>
</dbReference>
<evidence type="ECO:0000313" key="2">
    <source>
        <dbReference type="Proteomes" id="UP000031668"/>
    </source>
</evidence>
<dbReference type="AlphaFoldDB" id="A0A0C2NH22"/>
<organism evidence="1 2">
    <name type="scientific">Thelohanellus kitauei</name>
    <name type="common">Myxosporean</name>
    <dbReference type="NCBI Taxonomy" id="669202"/>
    <lineage>
        <taxon>Eukaryota</taxon>
        <taxon>Metazoa</taxon>
        <taxon>Cnidaria</taxon>
        <taxon>Myxozoa</taxon>
        <taxon>Myxosporea</taxon>
        <taxon>Bivalvulida</taxon>
        <taxon>Platysporina</taxon>
        <taxon>Myxobolidae</taxon>
        <taxon>Thelohanellus</taxon>
    </lineage>
</organism>
<dbReference type="Proteomes" id="UP000031668">
    <property type="component" value="Unassembled WGS sequence"/>
</dbReference>
<comment type="caution">
    <text evidence="1">The sequence shown here is derived from an EMBL/GenBank/DDBJ whole genome shotgun (WGS) entry which is preliminary data.</text>
</comment>
<gene>
    <name evidence="1" type="ORF">RF11_04694</name>
</gene>
<proteinExistence type="predicted"/>
<name>A0A0C2NH22_THEKT</name>
<accession>A0A0C2NH22</accession>